<keyword evidence="5 8" id="KW-0472">Membrane</keyword>
<dbReference type="Gene3D" id="1.20.1070.10">
    <property type="entry name" value="Rhodopsin 7-helix transmembrane proteins"/>
    <property type="match status" value="1"/>
</dbReference>
<evidence type="ECO:0000256" key="4">
    <source>
        <dbReference type="ARBA" id="ARBA00023040"/>
    </source>
</evidence>
<dbReference type="EMBL" id="CAJRST010037777">
    <property type="protein sequence ID" value="CAG5999434.1"/>
    <property type="molecule type" value="Genomic_DNA"/>
</dbReference>
<dbReference type="GO" id="GO:0007204">
    <property type="term" value="P:positive regulation of cytosolic calcium ion concentration"/>
    <property type="evidence" value="ECO:0007669"/>
    <property type="project" value="TreeGrafter"/>
</dbReference>
<dbReference type="PANTHER" id="PTHR10489:SF618">
    <property type="entry name" value="C-X-C CHEMOKINE RECEPTOR TYPE 5"/>
    <property type="match status" value="1"/>
</dbReference>
<dbReference type="Proteomes" id="UP000677803">
    <property type="component" value="Unassembled WGS sequence"/>
</dbReference>
<dbReference type="Pfam" id="PF00001">
    <property type="entry name" value="7tm_1"/>
    <property type="match status" value="1"/>
</dbReference>
<feature type="domain" description="G-protein coupled receptors family 1 profile" evidence="9">
    <location>
        <begin position="108"/>
        <end position="199"/>
    </location>
</feature>
<name>A0A8S4BJD6_9TELE</name>
<protein>
    <submittedName>
        <fullName evidence="10">(Atlantic silverside) hypothetical protein</fullName>
    </submittedName>
</protein>
<comment type="caution">
    <text evidence="10">The sequence shown here is derived from an EMBL/GenBank/DDBJ whole genome shotgun (WGS) entry which is preliminary data.</text>
</comment>
<reference evidence="10" key="1">
    <citation type="submission" date="2021-05" db="EMBL/GenBank/DDBJ databases">
        <authorList>
            <person name="Tigano A."/>
        </authorList>
    </citation>
    <scope>NUCLEOTIDE SEQUENCE</scope>
</reference>
<dbReference type="GO" id="GO:0006955">
    <property type="term" value="P:immune response"/>
    <property type="evidence" value="ECO:0007669"/>
    <property type="project" value="TreeGrafter"/>
</dbReference>
<keyword evidence="6" id="KW-0675">Receptor</keyword>
<evidence type="ECO:0000256" key="3">
    <source>
        <dbReference type="ARBA" id="ARBA00022989"/>
    </source>
</evidence>
<evidence type="ECO:0000256" key="1">
    <source>
        <dbReference type="ARBA" id="ARBA00004370"/>
    </source>
</evidence>
<keyword evidence="2 8" id="KW-0812">Transmembrane</keyword>
<organism evidence="10 11">
    <name type="scientific">Menidia menidia</name>
    <name type="common">Atlantic silverside</name>
    <dbReference type="NCBI Taxonomy" id="238744"/>
    <lineage>
        <taxon>Eukaryota</taxon>
        <taxon>Metazoa</taxon>
        <taxon>Chordata</taxon>
        <taxon>Craniata</taxon>
        <taxon>Vertebrata</taxon>
        <taxon>Euteleostomi</taxon>
        <taxon>Actinopterygii</taxon>
        <taxon>Neopterygii</taxon>
        <taxon>Teleostei</taxon>
        <taxon>Neoteleostei</taxon>
        <taxon>Acanthomorphata</taxon>
        <taxon>Ovalentaria</taxon>
        <taxon>Atherinomorphae</taxon>
        <taxon>Atheriniformes</taxon>
        <taxon>Atherinopsidae</taxon>
        <taxon>Menidiinae</taxon>
        <taxon>Menidia</taxon>
    </lineage>
</organism>
<dbReference type="GO" id="GO:0019722">
    <property type="term" value="P:calcium-mediated signaling"/>
    <property type="evidence" value="ECO:0007669"/>
    <property type="project" value="TreeGrafter"/>
</dbReference>
<dbReference type="PRINTS" id="PR00237">
    <property type="entry name" value="GPCRRHODOPSN"/>
</dbReference>
<proteinExistence type="predicted"/>
<comment type="subcellular location">
    <subcellularLocation>
        <location evidence="1">Membrane</location>
    </subcellularLocation>
</comment>
<evidence type="ECO:0000256" key="8">
    <source>
        <dbReference type="SAM" id="Phobius"/>
    </source>
</evidence>
<evidence type="ECO:0000256" key="2">
    <source>
        <dbReference type="ARBA" id="ARBA00022692"/>
    </source>
</evidence>
<evidence type="ECO:0000259" key="9">
    <source>
        <dbReference type="PROSITE" id="PS50262"/>
    </source>
</evidence>
<dbReference type="InterPro" id="IPR000276">
    <property type="entry name" value="GPCR_Rhodpsn"/>
</dbReference>
<accession>A0A8S4BJD6</accession>
<dbReference type="InterPro" id="IPR050119">
    <property type="entry name" value="CCR1-9-like"/>
</dbReference>
<keyword evidence="4" id="KW-0297">G-protein coupled receptor</keyword>
<evidence type="ECO:0000313" key="11">
    <source>
        <dbReference type="Proteomes" id="UP000677803"/>
    </source>
</evidence>
<dbReference type="PANTHER" id="PTHR10489">
    <property type="entry name" value="CELL ADHESION MOLECULE"/>
    <property type="match status" value="1"/>
</dbReference>
<evidence type="ECO:0000256" key="5">
    <source>
        <dbReference type="ARBA" id="ARBA00023136"/>
    </source>
</evidence>
<dbReference type="AlphaFoldDB" id="A0A8S4BJD6"/>
<feature type="transmembrane region" description="Helical" evidence="8">
    <location>
        <begin position="134"/>
        <end position="157"/>
    </location>
</feature>
<dbReference type="GO" id="GO:0060326">
    <property type="term" value="P:cell chemotaxis"/>
    <property type="evidence" value="ECO:0007669"/>
    <property type="project" value="TreeGrafter"/>
</dbReference>
<dbReference type="SUPFAM" id="SSF81321">
    <property type="entry name" value="Family A G protein-coupled receptor-like"/>
    <property type="match status" value="1"/>
</dbReference>
<evidence type="ECO:0000256" key="7">
    <source>
        <dbReference type="ARBA" id="ARBA00023224"/>
    </source>
</evidence>
<dbReference type="OrthoDB" id="7668649at2759"/>
<feature type="transmembrane region" description="Helical" evidence="8">
    <location>
        <begin position="98"/>
        <end position="122"/>
    </location>
</feature>
<keyword evidence="3 8" id="KW-1133">Transmembrane helix</keyword>
<gene>
    <name evidence="10" type="ORF">MMEN_LOCUS18120</name>
</gene>
<sequence length="236" mass="26054">MNPGLPFTSSPDGPPSQNPLSLMMSQMSKYAVPSSTPLYHDAIKTIATSDDEMLPDRPLLSGLVFLLKLVLTRDGSPPECDLFRFGRLAHDWLLARRLLHHVCFFSCLAAMLFCYSALAVHLSGGRHRRRAGAVRLAFLLTAAFLVCWLPHHLALLLRTLQELGILPQWGCPQLSRLARALGATHILGLAHCGLNPALYAFLGGRFRRELLGLLGRIWGVRRASTSATRTSHSTLR</sequence>
<evidence type="ECO:0000313" key="10">
    <source>
        <dbReference type="EMBL" id="CAG5999434.1"/>
    </source>
</evidence>
<dbReference type="GO" id="GO:0009897">
    <property type="term" value="C:external side of plasma membrane"/>
    <property type="evidence" value="ECO:0007669"/>
    <property type="project" value="TreeGrafter"/>
</dbReference>
<dbReference type="GO" id="GO:0016493">
    <property type="term" value="F:C-C chemokine receptor activity"/>
    <property type="evidence" value="ECO:0007669"/>
    <property type="project" value="TreeGrafter"/>
</dbReference>
<dbReference type="PROSITE" id="PS50262">
    <property type="entry name" value="G_PROTEIN_RECEP_F1_2"/>
    <property type="match status" value="1"/>
</dbReference>
<keyword evidence="7" id="KW-0807">Transducer</keyword>
<evidence type="ECO:0000256" key="6">
    <source>
        <dbReference type="ARBA" id="ARBA00023170"/>
    </source>
</evidence>
<dbReference type="GO" id="GO:0019957">
    <property type="term" value="F:C-C chemokine binding"/>
    <property type="evidence" value="ECO:0007669"/>
    <property type="project" value="TreeGrafter"/>
</dbReference>
<dbReference type="InterPro" id="IPR017452">
    <property type="entry name" value="GPCR_Rhodpsn_7TM"/>
</dbReference>
<keyword evidence="11" id="KW-1185">Reference proteome</keyword>